<feature type="region of interest" description="Disordered" evidence="1">
    <location>
        <begin position="62"/>
        <end position="81"/>
    </location>
</feature>
<keyword evidence="3" id="KW-1185">Reference proteome</keyword>
<protein>
    <submittedName>
        <fullName evidence="2">Uncharacterized protein</fullName>
    </submittedName>
</protein>
<name>A0ABS1DKC4_9PROT</name>
<reference evidence="2 3" key="1">
    <citation type="journal article" date="2020" name="Microorganisms">
        <title>Osmotic Adaptation and Compatible Solute Biosynthesis of Phototrophic Bacteria as Revealed from Genome Analyses.</title>
        <authorList>
            <person name="Imhoff J.F."/>
            <person name="Rahn T."/>
            <person name="Kunzel S."/>
            <person name="Keller A."/>
            <person name="Neulinger S.C."/>
        </authorList>
    </citation>
    <scope>NUCLEOTIDE SEQUENCE [LARGE SCALE GENOMIC DNA]</scope>
    <source>
        <strain evidence="2 3">DSM 9895</strain>
    </source>
</reference>
<gene>
    <name evidence="2" type="ORF">CKO28_23420</name>
</gene>
<sequence length="124" mass="14747">MWIISVYEVLRSAKEYSPNLMDMELFRDIGNVRIPLAKYQIAKDNKLRAPLRFAREGDSDVPEKIETYDPKDSQRHHTVPRGFSQRGSLQWCVIDVTDEKYEKWLERRDLADRFLQYMRSLPPA</sequence>
<accession>A0ABS1DKC4</accession>
<feature type="compositionally biased region" description="Basic and acidic residues" evidence="1">
    <location>
        <begin position="62"/>
        <end position="75"/>
    </location>
</feature>
<evidence type="ECO:0000313" key="2">
    <source>
        <dbReference type="EMBL" id="MBK1670965.1"/>
    </source>
</evidence>
<evidence type="ECO:0000313" key="3">
    <source>
        <dbReference type="Proteomes" id="UP001296873"/>
    </source>
</evidence>
<proteinExistence type="predicted"/>
<comment type="caution">
    <text evidence="2">The sequence shown here is derived from an EMBL/GenBank/DDBJ whole genome shotgun (WGS) entry which is preliminary data.</text>
</comment>
<dbReference type="Proteomes" id="UP001296873">
    <property type="component" value="Unassembled WGS sequence"/>
</dbReference>
<dbReference type="EMBL" id="NRRL01000132">
    <property type="protein sequence ID" value="MBK1670965.1"/>
    <property type="molecule type" value="Genomic_DNA"/>
</dbReference>
<organism evidence="2 3">
    <name type="scientific">Rhodovibrio sodomensis</name>
    <dbReference type="NCBI Taxonomy" id="1088"/>
    <lineage>
        <taxon>Bacteria</taxon>
        <taxon>Pseudomonadati</taxon>
        <taxon>Pseudomonadota</taxon>
        <taxon>Alphaproteobacteria</taxon>
        <taxon>Rhodospirillales</taxon>
        <taxon>Rhodovibrionaceae</taxon>
        <taxon>Rhodovibrio</taxon>
    </lineage>
</organism>
<evidence type="ECO:0000256" key="1">
    <source>
        <dbReference type="SAM" id="MobiDB-lite"/>
    </source>
</evidence>